<sequence length="109" mass="12653">MKGYQSNLDPLVICYNMVIIICYIDKFNLYSNFFGGICMVAYVFTIIVVGIIGLIGYRMIFKKKTPSNMYTPYDDMVMGKKDDVKRNHPAEDTKHNIKYEEKSDKDKTV</sequence>
<feature type="transmembrane region" description="Helical" evidence="2">
    <location>
        <begin position="33"/>
        <end position="57"/>
    </location>
</feature>
<dbReference type="InterPro" id="IPR025028">
    <property type="entry name" value="DUF3951"/>
</dbReference>
<evidence type="ECO:0000313" key="4">
    <source>
        <dbReference type="Proteomes" id="UP000220106"/>
    </source>
</evidence>
<feature type="region of interest" description="Disordered" evidence="1">
    <location>
        <begin position="84"/>
        <end position="109"/>
    </location>
</feature>
<keyword evidence="2" id="KW-0812">Transmembrane</keyword>
<dbReference type="AlphaFoldDB" id="A0AAX0RX91"/>
<evidence type="ECO:0008006" key="5">
    <source>
        <dbReference type="Google" id="ProtNLM"/>
    </source>
</evidence>
<comment type="caution">
    <text evidence="3">The sequence shown here is derived from an EMBL/GenBank/DDBJ whole genome shotgun (WGS) entry which is preliminary data.</text>
</comment>
<dbReference type="Proteomes" id="UP000220106">
    <property type="component" value="Unassembled WGS sequence"/>
</dbReference>
<proteinExistence type="predicted"/>
<evidence type="ECO:0000256" key="2">
    <source>
        <dbReference type="SAM" id="Phobius"/>
    </source>
</evidence>
<dbReference type="Pfam" id="PF13131">
    <property type="entry name" value="DUF3951"/>
    <property type="match status" value="1"/>
</dbReference>
<dbReference type="EMBL" id="NUEQ01000040">
    <property type="protein sequence ID" value="PEJ29764.1"/>
    <property type="molecule type" value="Genomic_DNA"/>
</dbReference>
<reference evidence="3 4" key="1">
    <citation type="submission" date="2017-09" db="EMBL/GenBank/DDBJ databases">
        <title>Large-scale bioinformatics analysis of Bacillus genomes uncovers conserved roles of natural products in bacterial physiology.</title>
        <authorList>
            <consortium name="Agbiome Team Llc"/>
            <person name="Bleich R.M."/>
            <person name="Kirk G.J."/>
            <person name="Santa Maria K.C."/>
            <person name="Allen S.E."/>
            <person name="Farag S."/>
            <person name="Shank E.A."/>
            <person name="Bowers A."/>
        </authorList>
    </citation>
    <scope>NUCLEOTIDE SEQUENCE [LARGE SCALE GENOMIC DNA]</scope>
    <source>
        <strain evidence="3 4">AFS003229</strain>
    </source>
</reference>
<gene>
    <name evidence="3" type="ORF">CN689_21770</name>
</gene>
<evidence type="ECO:0000256" key="1">
    <source>
        <dbReference type="SAM" id="MobiDB-lite"/>
    </source>
</evidence>
<organism evidence="3 4">
    <name type="scientific">Peribacillus butanolivorans</name>
    <dbReference type="NCBI Taxonomy" id="421767"/>
    <lineage>
        <taxon>Bacteria</taxon>
        <taxon>Bacillati</taxon>
        <taxon>Bacillota</taxon>
        <taxon>Bacilli</taxon>
        <taxon>Bacillales</taxon>
        <taxon>Bacillaceae</taxon>
        <taxon>Peribacillus</taxon>
    </lineage>
</organism>
<keyword evidence="2" id="KW-0472">Membrane</keyword>
<name>A0AAX0RX91_9BACI</name>
<accession>A0AAX0RX91</accession>
<keyword evidence="2" id="KW-1133">Transmembrane helix</keyword>
<evidence type="ECO:0000313" key="3">
    <source>
        <dbReference type="EMBL" id="PEJ29764.1"/>
    </source>
</evidence>
<protein>
    <recommendedName>
        <fullName evidence="5">DUF3951 domain-containing protein</fullName>
    </recommendedName>
</protein>